<dbReference type="Pfam" id="PF06429">
    <property type="entry name" value="Flg_bbr_C"/>
    <property type="match status" value="1"/>
</dbReference>
<dbReference type="EMBL" id="JBEFLD010000008">
    <property type="protein sequence ID" value="MEQ6292031.1"/>
    <property type="molecule type" value="Genomic_DNA"/>
</dbReference>
<keyword evidence="10" id="KW-0966">Cell projection</keyword>
<feature type="domain" description="Flagellar hook protein FlgE/F/G-like D1" evidence="9">
    <location>
        <begin position="81"/>
        <end position="143"/>
    </location>
</feature>
<dbReference type="SUPFAM" id="SSF117143">
    <property type="entry name" value="Flagellar hook protein flgE"/>
    <property type="match status" value="1"/>
</dbReference>
<comment type="similarity">
    <text evidence="2 6">Belongs to the flagella basal body rod proteins family.</text>
</comment>
<gene>
    <name evidence="10" type="ORF">ABNW52_15565</name>
</gene>
<evidence type="ECO:0000259" key="8">
    <source>
        <dbReference type="Pfam" id="PF06429"/>
    </source>
</evidence>
<evidence type="ECO:0000313" key="11">
    <source>
        <dbReference type="Proteomes" id="UP001433638"/>
    </source>
</evidence>
<accession>A0ABV1M7K9</accession>
<comment type="subunit">
    <text evidence="4 6">The basal body constitutes a major portion of the flagellar organelle and consists of five rings (E,L,P,S, and M) mounted on a central rod. The rod consists of about 26 subunits of FlgG in the distal portion, and FlgB, FlgC and FlgF are thought to build up the proximal portion of the rod with about 6 subunits each.</text>
</comment>
<comment type="caution">
    <text evidence="10">The sequence shown here is derived from an EMBL/GenBank/DDBJ whole genome shotgun (WGS) entry which is preliminary data.</text>
</comment>
<dbReference type="Pfam" id="PF00460">
    <property type="entry name" value="Flg_bb_rod"/>
    <property type="match status" value="1"/>
</dbReference>
<feature type="domain" description="Flagellar basal-body/hook protein C-terminal" evidence="8">
    <location>
        <begin position="194"/>
        <end position="238"/>
    </location>
</feature>
<evidence type="ECO:0000256" key="1">
    <source>
        <dbReference type="ARBA" id="ARBA00004117"/>
    </source>
</evidence>
<dbReference type="InterPro" id="IPR020013">
    <property type="entry name" value="Flagellar_FlgE/F/G"/>
</dbReference>
<evidence type="ECO:0000256" key="4">
    <source>
        <dbReference type="ARBA" id="ARBA00038560"/>
    </source>
</evidence>
<keyword evidence="10" id="KW-0969">Cilium</keyword>
<dbReference type="InterPro" id="IPR001444">
    <property type="entry name" value="Flag_bb_rod_N"/>
</dbReference>
<dbReference type="NCBIfam" id="TIGR03506">
    <property type="entry name" value="FlgEFG_subfam"/>
    <property type="match status" value="1"/>
</dbReference>
<evidence type="ECO:0000256" key="2">
    <source>
        <dbReference type="ARBA" id="ARBA00009677"/>
    </source>
</evidence>
<evidence type="ECO:0000256" key="5">
    <source>
        <dbReference type="ARBA" id="ARBA00040228"/>
    </source>
</evidence>
<keyword evidence="10" id="KW-0282">Flagellum</keyword>
<protein>
    <recommendedName>
        <fullName evidence="5 6">Flagellar basal-body rod protein FlgF</fullName>
    </recommendedName>
</protein>
<dbReference type="Proteomes" id="UP001433638">
    <property type="component" value="Unassembled WGS sequence"/>
</dbReference>
<dbReference type="Pfam" id="PF22692">
    <property type="entry name" value="LlgE_F_G_D1"/>
    <property type="match status" value="1"/>
</dbReference>
<dbReference type="InterPro" id="IPR010930">
    <property type="entry name" value="Flg_bb/hook_C_dom"/>
</dbReference>
<evidence type="ECO:0000313" key="10">
    <source>
        <dbReference type="EMBL" id="MEQ6292031.1"/>
    </source>
</evidence>
<reference evidence="10" key="1">
    <citation type="submission" date="2024-06" db="EMBL/GenBank/DDBJ databases">
        <title>Genome sequence of Vogesella sp. MAHUQ-64.</title>
        <authorList>
            <person name="Huq M.A."/>
        </authorList>
    </citation>
    <scope>NUCLEOTIDE SEQUENCE</scope>
    <source>
        <strain evidence="10">MAHUQ-64</strain>
    </source>
</reference>
<dbReference type="PANTHER" id="PTHR30435:SF18">
    <property type="entry name" value="FLAGELLAR BASAL-BODY ROD PROTEIN FLGF"/>
    <property type="match status" value="1"/>
</dbReference>
<dbReference type="NCBIfam" id="NF009280">
    <property type="entry name" value="PRK12640.1"/>
    <property type="match status" value="1"/>
</dbReference>
<evidence type="ECO:0000256" key="3">
    <source>
        <dbReference type="ARBA" id="ARBA00023143"/>
    </source>
</evidence>
<organism evidence="10 11">
    <name type="scientific">Vogesella oryzagri</name>
    <dbReference type="NCBI Taxonomy" id="3160864"/>
    <lineage>
        <taxon>Bacteria</taxon>
        <taxon>Pseudomonadati</taxon>
        <taxon>Pseudomonadota</taxon>
        <taxon>Betaproteobacteria</taxon>
        <taxon>Neisseriales</taxon>
        <taxon>Chromobacteriaceae</taxon>
        <taxon>Vogesella</taxon>
    </lineage>
</organism>
<feature type="domain" description="Flagellar basal body rod protein N-terminal" evidence="7">
    <location>
        <begin position="5"/>
        <end position="35"/>
    </location>
</feature>
<evidence type="ECO:0000259" key="7">
    <source>
        <dbReference type="Pfam" id="PF00460"/>
    </source>
</evidence>
<proteinExistence type="inferred from homology"/>
<comment type="subcellular location">
    <subcellularLocation>
        <location evidence="1 6">Bacterial flagellum basal body</location>
    </subcellularLocation>
</comment>
<evidence type="ECO:0000259" key="9">
    <source>
        <dbReference type="Pfam" id="PF22692"/>
    </source>
</evidence>
<sequence length="241" mass="25410">MDALIYTVMSGASRALHAQQVHANNMANVETTGFRADLEVAQSQQVPGYGYDDRHLASLQANAVNAASGTLVQTGRELDVAVRGPGYFTVGYRGGEAYTRGGNFEVDADGALSLNGRPVLGDGGAIVLPPYDRLSIGQDGMISIVPPGGSEAQAVDRLKLVNPPAAGVVKNEAGLIVPRSGQTLEADDSVRVQGGHLERSNVSAVEEMLQTMGLNRDFELQMRLFKAADGMADSGNRLIRS</sequence>
<keyword evidence="11" id="KW-1185">Reference proteome</keyword>
<evidence type="ECO:0000256" key="6">
    <source>
        <dbReference type="RuleBase" id="RU362116"/>
    </source>
</evidence>
<dbReference type="RefSeq" id="WP_349589718.1">
    <property type="nucleotide sequence ID" value="NZ_JBEFLD010000008.1"/>
</dbReference>
<dbReference type="InterPro" id="IPR053967">
    <property type="entry name" value="LlgE_F_G-like_D1"/>
</dbReference>
<dbReference type="PANTHER" id="PTHR30435">
    <property type="entry name" value="FLAGELLAR PROTEIN"/>
    <property type="match status" value="1"/>
</dbReference>
<dbReference type="InterPro" id="IPR037925">
    <property type="entry name" value="FlgE/F/G-like"/>
</dbReference>
<keyword evidence="3 6" id="KW-0975">Bacterial flagellum</keyword>
<name>A0ABV1M7K9_9NEIS</name>